<dbReference type="SUPFAM" id="SSF51182">
    <property type="entry name" value="RmlC-like cupins"/>
    <property type="match status" value="1"/>
</dbReference>
<dbReference type="InterPro" id="IPR014710">
    <property type="entry name" value="RmlC-like_jellyroll"/>
</dbReference>
<dbReference type="Pfam" id="PF12973">
    <property type="entry name" value="Cupin_7"/>
    <property type="match status" value="1"/>
</dbReference>
<dbReference type="NCBIfam" id="TIGR02451">
    <property type="entry name" value="anti_sig_ChrR"/>
    <property type="match status" value="1"/>
</dbReference>
<gene>
    <name evidence="2" type="ORF">AEST_31060</name>
</gene>
<evidence type="ECO:0000313" key="3">
    <source>
        <dbReference type="Proteomes" id="UP000012043"/>
    </source>
</evidence>
<sequence>MTHAVKYHPGMMLMEQYVAGTLSADVALAVATHIDLCPHCQRVCQDIHNDQADVLASMPLEQDDTDDFSALLAEITGQPQLDKPRQKAARELVKVQINGREFAIPRALSRLAEQQGKWLQLGGIATAKLPAGDKMHVSLLYIDKGTEIPNHTHLGLEMTLVLSGTICDENGEYGAGDLLINTPADTHTPHTRADEDCLCLSVLSAPLKFNKGLVRLLNPLQQFFY</sequence>
<dbReference type="InterPro" id="IPR025979">
    <property type="entry name" value="ChrR-like_cupin_dom"/>
</dbReference>
<name>J2IAY9_9ALTE</name>
<dbReference type="InterPro" id="IPR041916">
    <property type="entry name" value="Anti_sigma_zinc_sf"/>
</dbReference>
<evidence type="ECO:0000259" key="1">
    <source>
        <dbReference type="Pfam" id="PF12973"/>
    </source>
</evidence>
<organism evidence="2 3">
    <name type="scientific">Alishewanella aestuarii B11</name>
    <dbReference type="NCBI Taxonomy" id="1197174"/>
    <lineage>
        <taxon>Bacteria</taxon>
        <taxon>Pseudomonadati</taxon>
        <taxon>Pseudomonadota</taxon>
        <taxon>Gammaproteobacteria</taxon>
        <taxon>Alteromonadales</taxon>
        <taxon>Alteromonadaceae</taxon>
        <taxon>Alishewanella</taxon>
    </lineage>
</organism>
<protein>
    <submittedName>
        <fullName evidence="2">Putative transcriptional regulator</fullName>
    </submittedName>
</protein>
<keyword evidence="3" id="KW-1185">Reference proteome</keyword>
<reference evidence="2 3" key="1">
    <citation type="journal article" date="2012" name="J. Bacteriol.">
        <title>Genome Sequence of Pectin-Degrading Alishewanella aestuarii Strain B11T, Isolated from Tidal Flat Sediment.</title>
        <authorList>
            <person name="Jung J."/>
            <person name="Choi S."/>
            <person name="Chun J."/>
            <person name="Park W."/>
        </authorList>
    </citation>
    <scope>NUCLEOTIDE SEQUENCE [LARGE SCALE GENOMIC DNA]</scope>
    <source>
        <strain evidence="2 3">B11</strain>
    </source>
</reference>
<comment type="caution">
    <text evidence="2">The sequence shown here is derived from an EMBL/GenBank/DDBJ whole genome shotgun (WGS) entry which is preliminary data.</text>
</comment>
<dbReference type="PATRIC" id="fig|1197174.4.peg.3038"/>
<dbReference type="Gene3D" id="2.60.120.10">
    <property type="entry name" value="Jelly Rolls"/>
    <property type="match status" value="1"/>
</dbReference>
<proteinExistence type="predicted"/>
<dbReference type="InterPro" id="IPR012807">
    <property type="entry name" value="Anti-sigma_ChrR"/>
</dbReference>
<dbReference type="Gene3D" id="1.10.10.1320">
    <property type="entry name" value="Anti-sigma factor, zinc-finger domain"/>
    <property type="match status" value="1"/>
</dbReference>
<dbReference type="InterPro" id="IPR011051">
    <property type="entry name" value="RmlC_Cupin_sf"/>
</dbReference>
<dbReference type="AlphaFoldDB" id="J2IAY9"/>
<dbReference type="Proteomes" id="UP000012043">
    <property type="component" value="Unassembled WGS sequence"/>
</dbReference>
<dbReference type="EMBL" id="ALAB01000039">
    <property type="protein sequence ID" value="EJI84272.1"/>
    <property type="molecule type" value="Genomic_DNA"/>
</dbReference>
<dbReference type="RefSeq" id="WP_008610139.1">
    <property type="nucleotide sequence ID" value="NZ_ALAB01000039.1"/>
</dbReference>
<accession>J2IAY9</accession>
<dbReference type="CDD" id="cd20301">
    <property type="entry name" value="cupin_ChrR"/>
    <property type="match status" value="1"/>
</dbReference>
<feature type="domain" description="ChrR-like cupin" evidence="1">
    <location>
        <begin position="124"/>
        <end position="201"/>
    </location>
</feature>
<evidence type="ECO:0000313" key="2">
    <source>
        <dbReference type="EMBL" id="EJI84272.1"/>
    </source>
</evidence>